<sequence length="158" mass="17125">MCVPLQPLTVVCEYMPRGDLNSCLRRFKAAEDSGGREEGALLVDRLLYIAVDITEAMIYLGYKSYVHSRRVPGRYQQNVGSSVARLGNRMPPLAVAAYLRASSHCSLSALHEWPPQAAVMPPAIVSCHHCLSALRLPAASRVPFLLSCLEDSASGGPS</sequence>
<dbReference type="EMBL" id="UYRU01003297">
    <property type="protein sequence ID" value="VDK35552.1"/>
    <property type="molecule type" value="Genomic_DNA"/>
</dbReference>
<proteinExistence type="predicted"/>
<dbReference type="SUPFAM" id="SSF56112">
    <property type="entry name" value="Protein kinase-like (PK-like)"/>
    <property type="match status" value="1"/>
</dbReference>
<gene>
    <name evidence="2" type="ORF">DILT_LOCUS698</name>
</gene>
<evidence type="ECO:0000313" key="2">
    <source>
        <dbReference type="EMBL" id="VDK35552.1"/>
    </source>
</evidence>
<evidence type="ECO:0000259" key="1">
    <source>
        <dbReference type="Pfam" id="PF07714"/>
    </source>
</evidence>
<protein>
    <recommendedName>
        <fullName evidence="1">Serine-threonine/tyrosine-protein kinase catalytic domain-containing protein</fullName>
    </recommendedName>
</protein>
<dbReference type="OrthoDB" id="5962987at2759"/>
<dbReference type="Pfam" id="PF07714">
    <property type="entry name" value="PK_Tyr_Ser-Thr"/>
    <property type="match status" value="1"/>
</dbReference>
<name>A0A3P6PFT0_DIBLA</name>
<dbReference type="InterPro" id="IPR001245">
    <property type="entry name" value="Ser-Thr/Tyr_kinase_cat_dom"/>
</dbReference>
<reference evidence="2 3" key="1">
    <citation type="submission" date="2018-11" db="EMBL/GenBank/DDBJ databases">
        <authorList>
            <consortium name="Pathogen Informatics"/>
        </authorList>
    </citation>
    <scope>NUCLEOTIDE SEQUENCE [LARGE SCALE GENOMIC DNA]</scope>
</reference>
<dbReference type="Proteomes" id="UP000281553">
    <property type="component" value="Unassembled WGS sequence"/>
</dbReference>
<dbReference type="Gene3D" id="1.10.510.10">
    <property type="entry name" value="Transferase(Phosphotransferase) domain 1"/>
    <property type="match status" value="1"/>
</dbReference>
<organism evidence="2 3">
    <name type="scientific">Dibothriocephalus latus</name>
    <name type="common">Fish tapeworm</name>
    <name type="synonym">Diphyllobothrium latum</name>
    <dbReference type="NCBI Taxonomy" id="60516"/>
    <lineage>
        <taxon>Eukaryota</taxon>
        <taxon>Metazoa</taxon>
        <taxon>Spiralia</taxon>
        <taxon>Lophotrochozoa</taxon>
        <taxon>Platyhelminthes</taxon>
        <taxon>Cestoda</taxon>
        <taxon>Eucestoda</taxon>
        <taxon>Diphyllobothriidea</taxon>
        <taxon>Diphyllobothriidae</taxon>
        <taxon>Dibothriocephalus</taxon>
    </lineage>
</organism>
<accession>A0A3P6PFT0</accession>
<dbReference type="AlphaFoldDB" id="A0A3P6PFT0"/>
<keyword evidence="3" id="KW-1185">Reference proteome</keyword>
<evidence type="ECO:0000313" key="3">
    <source>
        <dbReference type="Proteomes" id="UP000281553"/>
    </source>
</evidence>
<feature type="domain" description="Serine-threonine/tyrosine-protein kinase catalytic" evidence="1">
    <location>
        <begin position="2"/>
        <end position="67"/>
    </location>
</feature>
<dbReference type="InterPro" id="IPR011009">
    <property type="entry name" value="Kinase-like_dom_sf"/>
</dbReference>
<dbReference type="GO" id="GO:0004672">
    <property type="term" value="F:protein kinase activity"/>
    <property type="evidence" value="ECO:0007669"/>
    <property type="project" value="InterPro"/>
</dbReference>